<evidence type="ECO:0000256" key="1">
    <source>
        <dbReference type="SAM" id="Phobius"/>
    </source>
</evidence>
<feature type="transmembrane region" description="Helical" evidence="1">
    <location>
        <begin position="229"/>
        <end position="249"/>
    </location>
</feature>
<proteinExistence type="predicted"/>
<reference evidence="2 3" key="1">
    <citation type="journal article" date="2019" name="Int. J. Syst. Evol. Microbiol.">
        <title>The Global Catalogue of Microorganisms (GCM) 10K type strain sequencing project: providing services to taxonomists for standard genome sequencing and annotation.</title>
        <authorList>
            <consortium name="The Broad Institute Genomics Platform"/>
            <consortium name="The Broad Institute Genome Sequencing Center for Infectious Disease"/>
            <person name="Wu L."/>
            <person name="Ma J."/>
        </authorList>
    </citation>
    <scope>NUCLEOTIDE SEQUENCE [LARGE SCALE GENOMIC DNA]</scope>
    <source>
        <strain evidence="2 3">JCM 3367</strain>
    </source>
</reference>
<keyword evidence="1" id="KW-0812">Transmembrane</keyword>
<feature type="transmembrane region" description="Helical" evidence="1">
    <location>
        <begin position="256"/>
        <end position="274"/>
    </location>
</feature>
<feature type="transmembrane region" description="Helical" evidence="1">
    <location>
        <begin position="87"/>
        <end position="107"/>
    </location>
</feature>
<dbReference type="RefSeq" id="WP_344174080.1">
    <property type="nucleotide sequence ID" value="NZ_BAAARY010000022.1"/>
</dbReference>
<organism evidence="2 3">
    <name type="scientific">Pilimelia columellifera subsp. columellifera</name>
    <dbReference type="NCBI Taxonomy" id="706583"/>
    <lineage>
        <taxon>Bacteria</taxon>
        <taxon>Bacillati</taxon>
        <taxon>Actinomycetota</taxon>
        <taxon>Actinomycetes</taxon>
        <taxon>Micromonosporales</taxon>
        <taxon>Micromonosporaceae</taxon>
        <taxon>Pilimelia</taxon>
    </lineage>
</organism>
<evidence type="ECO:0000313" key="2">
    <source>
        <dbReference type="EMBL" id="GAA2530736.1"/>
    </source>
</evidence>
<protein>
    <submittedName>
        <fullName evidence="2">MFS transporter</fullName>
    </submittedName>
</protein>
<dbReference type="EMBL" id="BAAARY010000022">
    <property type="protein sequence ID" value="GAA2530736.1"/>
    <property type="molecule type" value="Genomic_DNA"/>
</dbReference>
<feature type="transmembrane region" description="Helical" evidence="1">
    <location>
        <begin position="163"/>
        <end position="186"/>
    </location>
</feature>
<dbReference type="Proteomes" id="UP001499978">
    <property type="component" value="Unassembled WGS sequence"/>
</dbReference>
<feature type="transmembrane region" description="Helical" evidence="1">
    <location>
        <begin position="119"/>
        <end position="151"/>
    </location>
</feature>
<keyword evidence="1" id="KW-1133">Transmembrane helix</keyword>
<keyword evidence="3" id="KW-1185">Reference proteome</keyword>
<accession>A0ABN3NSP2</accession>
<sequence>MPERRARLDPGSTQLLACVSLAAVLTAGWLLAPPMGTDLAAQIRRADFFDAHGLTPVDLSWYGGVSPLGYSLLSPPLMAAFGGGLWGARWVGALSAVASAGLAAVLLRRADAARPLVAGLVAAVCVVGNLASGRITFALGMALALAALLAATGSRRPLALTTLAAAGATAASPVAGLFLALAGGAWGLARLWERRSMVAALTVAAPLCLPPLLVMTTSAWLFGDGGAQPFGAQSLLVAVATCVVVALAVGPRRPTLLVGAALATVLLVLAYLVPSPIGSNALRLPMLWAAPLIVGFGRWPTIPLALVVALVVWWQPPVVVGDLARAGDPPHHRAYYAGLAAELRRLPPGRVEAVPLKDHGESTQLGLDIQLARGWQRQLDVGENPLFYRPGLNPDTYRRWLAERAVTYVALADADPDQWAVAEAAVIRQGVPYLAEVWRDDRWRLLRVAEPTAVVAAPAALRRLDAASVAFEVEGPAVVTVNVRASRWLRLSGPGCLRVDGDRVRVDAGRAGAYTMTSSLWSPGPWCQ</sequence>
<evidence type="ECO:0000313" key="3">
    <source>
        <dbReference type="Proteomes" id="UP001499978"/>
    </source>
</evidence>
<gene>
    <name evidence="2" type="ORF">GCM10010201_32800</name>
</gene>
<keyword evidence="1" id="KW-0472">Membrane</keyword>
<feature type="transmembrane region" description="Helical" evidence="1">
    <location>
        <begin position="12"/>
        <end position="32"/>
    </location>
</feature>
<name>A0ABN3NSP2_9ACTN</name>
<comment type="caution">
    <text evidence="2">The sequence shown here is derived from an EMBL/GenBank/DDBJ whole genome shotgun (WGS) entry which is preliminary data.</text>
</comment>
<feature type="transmembrane region" description="Helical" evidence="1">
    <location>
        <begin position="198"/>
        <end position="223"/>
    </location>
</feature>